<evidence type="ECO:0000313" key="3">
    <source>
        <dbReference type="EMBL" id="CAD8762561.1"/>
    </source>
</evidence>
<dbReference type="EMBL" id="HBFL01003649">
    <property type="protein sequence ID" value="CAD8762561.1"/>
    <property type="molecule type" value="Transcribed_RNA"/>
</dbReference>
<keyword evidence="2" id="KW-0732">Signal</keyword>
<feature type="chain" id="PRO_5031320723" evidence="2">
    <location>
        <begin position="23"/>
        <end position="445"/>
    </location>
</feature>
<dbReference type="AlphaFoldDB" id="A0A7S0UK50"/>
<gene>
    <name evidence="3" type="ORF">PDEL1432_LOCUS2601</name>
</gene>
<evidence type="ECO:0000256" key="1">
    <source>
        <dbReference type="SAM" id="MobiDB-lite"/>
    </source>
</evidence>
<accession>A0A7S0UK50</accession>
<reference evidence="3" key="1">
    <citation type="submission" date="2021-01" db="EMBL/GenBank/DDBJ databases">
        <authorList>
            <person name="Corre E."/>
            <person name="Pelletier E."/>
            <person name="Niang G."/>
            <person name="Scheremetjew M."/>
            <person name="Finn R."/>
            <person name="Kale V."/>
            <person name="Holt S."/>
            <person name="Cochrane G."/>
            <person name="Meng A."/>
            <person name="Brown T."/>
            <person name="Cohen L."/>
        </authorList>
    </citation>
    <scope>NUCLEOTIDE SEQUENCE</scope>
    <source>
        <strain evidence="3">UNC1205</strain>
    </source>
</reference>
<protein>
    <submittedName>
        <fullName evidence="3">Uncharacterized protein</fullName>
    </submittedName>
</protein>
<feature type="signal peptide" evidence="2">
    <location>
        <begin position="1"/>
        <end position="22"/>
    </location>
</feature>
<proteinExistence type="predicted"/>
<feature type="region of interest" description="Disordered" evidence="1">
    <location>
        <begin position="168"/>
        <end position="194"/>
    </location>
</feature>
<name>A0A7S0UK50_9STRA</name>
<organism evidence="3">
    <name type="scientific">Pseudo-nitzschia delicatissima</name>
    <dbReference type="NCBI Taxonomy" id="44447"/>
    <lineage>
        <taxon>Eukaryota</taxon>
        <taxon>Sar</taxon>
        <taxon>Stramenopiles</taxon>
        <taxon>Ochrophyta</taxon>
        <taxon>Bacillariophyta</taxon>
        <taxon>Bacillariophyceae</taxon>
        <taxon>Bacillariophycidae</taxon>
        <taxon>Bacillariales</taxon>
        <taxon>Bacillariaceae</taxon>
        <taxon>Pseudo-nitzschia</taxon>
    </lineage>
</organism>
<sequence>MRGRTRSYLWSTLLVLAWIREAAVNGLSSSSPNPKRPIVSLTGEGDVSGFLYGKLQRATSLYGSGLCGPATAVVHGSKDVSQLLPREISTIASPQKQLKDLENMLWNQFGMATCEGSVEREDLLTPMSYLKPKLCELKDTLVFLDATTTGMGKKQSNGGGGLGGLFSSILPGKQAPKQPQRQQKPASGDTSTKNGWLDIDLVRSAVSRGSGIFVVCESHDTESCAKALADCMTSLGEDANDSIITLITPDDNVRLGDSSEPRWNSLRPQDLEGELSKTISVRDGTAEYLSQIEGASEEEKPTFKRTREERLAAAYAEDVVPPQSSESIAKGSEARMAAAENFKPPSNLSMHDLAEVCVQCALRLPITSSSGNVRVVRVTPIDAEDGQESSSLGTERTNMDYFTLTGGPKAKAKAGTITSVDWAKSLSCFATDSSVKEFPKRPDVA</sequence>
<feature type="compositionally biased region" description="Low complexity" evidence="1">
    <location>
        <begin position="173"/>
        <end position="186"/>
    </location>
</feature>
<evidence type="ECO:0000256" key="2">
    <source>
        <dbReference type="SAM" id="SignalP"/>
    </source>
</evidence>